<evidence type="ECO:0000256" key="1">
    <source>
        <dbReference type="SAM" id="SignalP"/>
    </source>
</evidence>
<dbReference type="Proteomes" id="UP000194420">
    <property type="component" value="Unassembled WGS sequence"/>
</dbReference>
<organism evidence="2 3">
    <name type="scientific">Altererythrobacter xiamenensis</name>
    <dbReference type="NCBI Taxonomy" id="1316679"/>
    <lineage>
        <taxon>Bacteria</taxon>
        <taxon>Pseudomonadati</taxon>
        <taxon>Pseudomonadota</taxon>
        <taxon>Alphaproteobacteria</taxon>
        <taxon>Sphingomonadales</taxon>
        <taxon>Erythrobacteraceae</taxon>
        <taxon>Altererythrobacter</taxon>
    </lineage>
</organism>
<protein>
    <submittedName>
        <fullName evidence="2">Uncharacterized protein</fullName>
    </submittedName>
</protein>
<sequence length="137" mass="15210">MRMIAKFAGLAATAFALTAMPAAHAGTKEEGEEKLAKLLEGREAGEPRTCIPQRGSDRMRVIDKTAIVYGRGDTIYVQRTSDPEQIDDSDVLVVRRFGGSQLCRLDNVTTVDRYSGFFSGFHIFEEFVPYTRVDQDG</sequence>
<gene>
    <name evidence="2" type="ORF">SAMN06297468_2992</name>
</gene>
<dbReference type="EMBL" id="FXWG01000004">
    <property type="protein sequence ID" value="SMQ75842.1"/>
    <property type="molecule type" value="Genomic_DNA"/>
</dbReference>
<dbReference type="RefSeq" id="WP_200810364.1">
    <property type="nucleotide sequence ID" value="NZ_FXWG01000004.1"/>
</dbReference>
<feature type="signal peptide" evidence="1">
    <location>
        <begin position="1"/>
        <end position="25"/>
    </location>
</feature>
<feature type="chain" id="PRO_5011001290" evidence="1">
    <location>
        <begin position="26"/>
        <end position="137"/>
    </location>
</feature>
<name>A0A1Y6FSJ9_9SPHN</name>
<reference evidence="3" key="1">
    <citation type="submission" date="2017-04" db="EMBL/GenBank/DDBJ databases">
        <authorList>
            <person name="Varghese N."/>
            <person name="Submissions S."/>
        </authorList>
    </citation>
    <scope>NUCLEOTIDE SEQUENCE [LARGE SCALE GENOMIC DNA]</scope>
</reference>
<evidence type="ECO:0000313" key="2">
    <source>
        <dbReference type="EMBL" id="SMQ75842.1"/>
    </source>
</evidence>
<accession>A0A1Y6FSJ9</accession>
<evidence type="ECO:0000313" key="3">
    <source>
        <dbReference type="Proteomes" id="UP000194420"/>
    </source>
</evidence>
<keyword evidence="3" id="KW-1185">Reference proteome</keyword>
<keyword evidence="1" id="KW-0732">Signal</keyword>
<proteinExistence type="predicted"/>
<dbReference type="AlphaFoldDB" id="A0A1Y6FSJ9"/>